<evidence type="ECO:0000256" key="4">
    <source>
        <dbReference type="ARBA" id="ARBA00022729"/>
    </source>
</evidence>
<evidence type="ECO:0000256" key="2">
    <source>
        <dbReference type="ARBA" id="ARBA00005748"/>
    </source>
</evidence>
<keyword evidence="7" id="KW-0539">Nucleus</keyword>
<keyword evidence="5 8" id="KW-1133">Transmembrane helix</keyword>
<keyword evidence="3 8" id="KW-0812">Transmembrane</keyword>
<dbReference type="Pfam" id="PF10225">
    <property type="entry name" value="NEMP"/>
    <property type="match status" value="2"/>
</dbReference>
<dbReference type="GO" id="GO:0005637">
    <property type="term" value="C:nuclear inner membrane"/>
    <property type="evidence" value="ECO:0007669"/>
    <property type="project" value="UniProtKB-SubCell"/>
</dbReference>
<keyword evidence="6 8" id="KW-0472">Membrane</keyword>
<dbReference type="AlphaFoldDB" id="A0A0N4UMF4"/>
<evidence type="ECO:0000256" key="3">
    <source>
        <dbReference type="ARBA" id="ARBA00022692"/>
    </source>
</evidence>
<dbReference type="OrthoDB" id="509138at2759"/>
<proteinExistence type="inferred from homology"/>
<evidence type="ECO:0000256" key="1">
    <source>
        <dbReference type="ARBA" id="ARBA00004575"/>
    </source>
</evidence>
<feature type="transmembrane region" description="Helical" evidence="8">
    <location>
        <begin position="201"/>
        <end position="220"/>
    </location>
</feature>
<evidence type="ECO:0000256" key="5">
    <source>
        <dbReference type="ARBA" id="ARBA00022989"/>
    </source>
</evidence>
<dbReference type="InterPro" id="IPR019358">
    <property type="entry name" value="NEMP_fam"/>
</dbReference>
<keyword evidence="4" id="KW-0732">Signal</keyword>
<organism evidence="10 12">
    <name type="scientific">Dracunculus medinensis</name>
    <name type="common">Guinea worm</name>
    <dbReference type="NCBI Taxonomy" id="318479"/>
    <lineage>
        <taxon>Eukaryota</taxon>
        <taxon>Metazoa</taxon>
        <taxon>Ecdysozoa</taxon>
        <taxon>Nematoda</taxon>
        <taxon>Chromadorea</taxon>
        <taxon>Rhabditida</taxon>
        <taxon>Spirurina</taxon>
        <taxon>Dracunculoidea</taxon>
        <taxon>Dracunculidae</taxon>
        <taxon>Dracunculus</taxon>
    </lineage>
</organism>
<dbReference type="Proteomes" id="UP000038040">
    <property type="component" value="Unplaced"/>
</dbReference>
<dbReference type="WBParaSite" id="DME_0000902701-mRNA-1">
    <property type="protein sequence ID" value="DME_0000902701-mRNA-1"/>
    <property type="gene ID" value="DME_0000902701"/>
</dbReference>
<evidence type="ECO:0000313" key="9">
    <source>
        <dbReference type="EMBL" id="VDN52844.1"/>
    </source>
</evidence>
<accession>A0A0N4UMF4</accession>
<keyword evidence="11" id="KW-1185">Reference proteome</keyword>
<evidence type="ECO:0000313" key="12">
    <source>
        <dbReference type="WBParaSite" id="DME_0000902701-mRNA-1"/>
    </source>
</evidence>
<dbReference type="Proteomes" id="UP000274756">
    <property type="component" value="Unassembled WGS sequence"/>
</dbReference>
<comment type="subcellular location">
    <subcellularLocation>
        <location evidence="1">Nucleus inner membrane</location>
        <topology evidence="1">Multi-pass membrane protein</topology>
        <orientation evidence="1">Nucleoplasmic side</orientation>
    </subcellularLocation>
</comment>
<evidence type="ECO:0000313" key="11">
    <source>
        <dbReference type="Proteomes" id="UP000274756"/>
    </source>
</evidence>
<dbReference type="PANTHER" id="PTHR13598:SF1">
    <property type="entry name" value="AT07567P-RELATED"/>
    <property type="match status" value="1"/>
</dbReference>
<dbReference type="InterPro" id="IPR036259">
    <property type="entry name" value="MFS_trans_sf"/>
</dbReference>
<dbReference type="EMBL" id="UYYG01000082">
    <property type="protein sequence ID" value="VDN52844.1"/>
    <property type="molecule type" value="Genomic_DNA"/>
</dbReference>
<evidence type="ECO:0000256" key="6">
    <source>
        <dbReference type="ARBA" id="ARBA00023136"/>
    </source>
</evidence>
<protein>
    <submittedName>
        <fullName evidence="12">Transmembrane protein</fullName>
    </submittedName>
</protein>
<dbReference type="PANTHER" id="PTHR13598">
    <property type="entry name" value="AT07567P-RELATED"/>
    <property type="match status" value="1"/>
</dbReference>
<comment type="similarity">
    <text evidence="2">Belongs to the NEMP family.</text>
</comment>
<feature type="transmembrane region" description="Helical" evidence="8">
    <location>
        <begin position="99"/>
        <end position="122"/>
    </location>
</feature>
<dbReference type="STRING" id="318479.A0A0N4UMF4"/>
<reference evidence="9 11" key="2">
    <citation type="submission" date="2018-11" db="EMBL/GenBank/DDBJ databases">
        <authorList>
            <consortium name="Pathogen Informatics"/>
        </authorList>
    </citation>
    <scope>NUCLEOTIDE SEQUENCE [LARGE SCALE GENOMIC DNA]</scope>
</reference>
<evidence type="ECO:0000256" key="7">
    <source>
        <dbReference type="ARBA" id="ARBA00023242"/>
    </source>
</evidence>
<gene>
    <name evidence="9" type="ORF">DME_LOCUS2817</name>
</gene>
<evidence type="ECO:0000256" key="8">
    <source>
        <dbReference type="SAM" id="Phobius"/>
    </source>
</evidence>
<sequence>MKNATFLKGKGNLPFKSKNCSEVKRLYQDDLRLFGLIRHINLMRSKQLSPFGPSFIGISTNEPYVIRIRIWKINYIRAGIYIGGIVLFFMSHSLVRNVIFYYTSGCTVGVIASLLLVGFVVYRFTPKKWFGFPLLISGWSFSLYIFYMIWRNFAMLITHYQKFLAAYFGTSILISFAICYRYGPPTDVRTHNLAQWGIQSIALIAIYFSCQASACFWRFFFPEYRRLLTLDEYEREGEEETRKALEELRKFCRSPKADVWKITSAMRDPKRSFNEF</sequence>
<evidence type="ECO:0000313" key="10">
    <source>
        <dbReference type="Proteomes" id="UP000038040"/>
    </source>
</evidence>
<name>A0A0N4UMF4_DRAME</name>
<dbReference type="SUPFAM" id="SSF103473">
    <property type="entry name" value="MFS general substrate transporter"/>
    <property type="match status" value="1"/>
</dbReference>
<feature type="transmembrane region" description="Helical" evidence="8">
    <location>
        <begin position="75"/>
        <end position="93"/>
    </location>
</feature>
<feature type="transmembrane region" description="Helical" evidence="8">
    <location>
        <begin position="162"/>
        <end position="180"/>
    </location>
</feature>
<reference evidence="12" key="1">
    <citation type="submission" date="2017-02" db="UniProtKB">
        <authorList>
            <consortium name="WormBaseParasite"/>
        </authorList>
    </citation>
    <scope>IDENTIFICATION</scope>
</reference>
<feature type="transmembrane region" description="Helical" evidence="8">
    <location>
        <begin position="129"/>
        <end position="150"/>
    </location>
</feature>